<reference evidence="1" key="1">
    <citation type="submission" date="2010-01" db="EMBL/GenBank/DDBJ databases">
        <title>Genome fragments of uncultured bacteria from the North Pacific subtropical Gyre.</title>
        <authorList>
            <person name="Pham V.D."/>
            <person name="Delong E.F."/>
        </authorList>
    </citation>
    <scope>NUCLEOTIDE SEQUENCE</scope>
</reference>
<proteinExistence type="predicted"/>
<name>E7C289_9BACT</name>
<organism evidence="1">
    <name type="scientific">uncultured verrucomicrobium HF0070_35E03</name>
    <dbReference type="NCBI Taxonomy" id="723595"/>
    <lineage>
        <taxon>Bacteria</taxon>
        <taxon>Pseudomonadati</taxon>
        <taxon>Verrucomicrobiota</taxon>
        <taxon>environmental samples</taxon>
    </lineage>
</organism>
<accession>E7C289</accession>
<dbReference type="EMBL" id="GU567959">
    <property type="protein sequence ID" value="ADI21563.1"/>
    <property type="molecule type" value="Genomic_DNA"/>
</dbReference>
<evidence type="ECO:0000313" key="1">
    <source>
        <dbReference type="EMBL" id="ADI21563.1"/>
    </source>
</evidence>
<dbReference type="AlphaFoldDB" id="E7C289"/>
<sequence length="569" mass="59699">MLLSNDQSSEFSGSNSFTVAAGTASSPKYYITSVATSGDAVFSGTVVDSGSGWDSNSSISFGSDTNSSGSTIYPFNSNGVFNPSVQIPDIGVTFDGSVSGLSATYYGGYKNTGVGFAGGAPEIIIEGPSDGADGAEATATVSSGEITGFTVTEGGSGYGNSTPPKVTIVGGPHFVKIVDEDSNYTGRVFLITDNKRHCVTLDTSRLAQGESTNLSTYFPVGTKCEVVPAPTLGSTFGISTYTSSTASNEIPQNWTAAVPDSADWIYLWDVITRGYDPYFFITADYEGSGWGRGWYSKVHPSRGLQNNVILYPDEAFIVAKRTSGDATFELEGAVETSDRQMFLPETGNQMLMNNPYGTDLLLGELIPSTAIGTGTNQFKPGSSASDTSMDVVTFLVGGTTTWLSYYYATGENDTVTAMRKLAVRRTGTSMGATDFYIGKGGVTNLESCTAANGSGLLTNGVSNDGNYTKITLNSSLSPSGRAQPETGFNITFTDIQGYLLSDGGNYEANATTGEAVTNTGVNQGGSVVYSDLIGTHEVVGSGTGYVVIQKQRDVNFKSDEGTPRLECWK</sequence>
<protein>
    <submittedName>
        <fullName evidence="1">Uncharacterized protein</fullName>
    </submittedName>
</protein>